<dbReference type="GO" id="GO:0019305">
    <property type="term" value="P:dTDP-rhamnose biosynthetic process"/>
    <property type="evidence" value="ECO:0007669"/>
    <property type="project" value="UniProtKB-UniPathway"/>
</dbReference>
<comment type="pathway">
    <text evidence="2">Carbohydrate biosynthesis; dTDP-L-rhamnose biosynthesis.</text>
</comment>
<dbReference type="eggNOG" id="COG1091">
    <property type="taxonomic scope" value="Bacteria"/>
</dbReference>
<evidence type="ECO:0000259" key="3">
    <source>
        <dbReference type="Pfam" id="PF04321"/>
    </source>
</evidence>
<keyword evidence="2" id="KW-0521">NADP</keyword>
<dbReference type="EMBL" id="CP000724">
    <property type="protein sequence ID" value="ABR48605.1"/>
    <property type="molecule type" value="Genomic_DNA"/>
</dbReference>
<feature type="domain" description="RmlD-like substrate binding" evidence="3">
    <location>
        <begin position="1"/>
        <end position="275"/>
    </location>
</feature>
<reference evidence="5" key="1">
    <citation type="journal article" date="2016" name="Genome Announc.">
        <title>Complete genome sequence of Alkaliphilus metalliredigens strain QYMF, an alkaliphilic and metal-reducing bacterium isolated from borax-contaminated leachate ponds.</title>
        <authorList>
            <person name="Hwang C."/>
            <person name="Copeland A."/>
            <person name="Lucas S."/>
            <person name="Lapidus A."/>
            <person name="Barry K."/>
            <person name="Detter J.C."/>
            <person name="Glavina Del Rio T."/>
            <person name="Hammon N."/>
            <person name="Israni S."/>
            <person name="Dalin E."/>
            <person name="Tice H."/>
            <person name="Pitluck S."/>
            <person name="Chertkov O."/>
            <person name="Brettin T."/>
            <person name="Bruce D."/>
            <person name="Han C."/>
            <person name="Schmutz J."/>
            <person name="Larimer F."/>
            <person name="Land M.L."/>
            <person name="Hauser L."/>
            <person name="Kyrpides N."/>
            <person name="Mikhailova N."/>
            <person name="Ye Q."/>
            <person name="Zhou J."/>
            <person name="Richardson P."/>
            <person name="Fields M.W."/>
        </authorList>
    </citation>
    <scope>NUCLEOTIDE SEQUENCE [LARGE SCALE GENOMIC DNA]</scope>
    <source>
        <strain evidence="5">QYMF</strain>
    </source>
</reference>
<dbReference type="Gene3D" id="3.40.50.720">
    <property type="entry name" value="NAD(P)-binding Rossmann-like Domain"/>
    <property type="match status" value="1"/>
</dbReference>
<dbReference type="EC" id="1.1.1.133" evidence="2"/>
<dbReference type="AlphaFoldDB" id="A6TQY7"/>
<dbReference type="Proteomes" id="UP000001572">
    <property type="component" value="Chromosome"/>
</dbReference>
<accession>A6TQY7</accession>
<proteinExistence type="inferred from homology"/>
<dbReference type="GO" id="GO:0005829">
    <property type="term" value="C:cytosol"/>
    <property type="evidence" value="ECO:0007669"/>
    <property type="project" value="TreeGrafter"/>
</dbReference>
<dbReference type="Gene3D" id="3.90.25.10">
    <property type="entry name" value="UDP-galactose 4-epimerase, domain 1"/>
    <property type="match status" value="1"/>
</dbReference>
<dbReference type="PANTHER" id="PTHR10491">
    <property type="entry name" value="DTDP-4-DEHYDRORHAMNOSE REDUCTASE"/>
    <property type="match status" value="1"/>
</dbReference>
<dbReference type="InterPro" id="IPR029903">
    <property type="entry name" value="RmlD-like-bd"/>
</dbReference>
<dbReference type="HOGENOM" id="CLU_045518_1_2_9"/>
<dbReference type="CDD" id="cd05254">
    <property type="entry name" value="dTDP_HR_like_SDR_e"/>
    <property type="match status" value="1"/>
</dbReference>
<evidence type="ECO:0000256" key="1">
    <source>
        <dbReference type="ARBA" id="ARBA00010944"/>
    </source>
</evidence>
<sequence>MKVCIVGGKGTLGHELTAQLKVLSPFKTYLLEIENVDIESFERVNKTLKEIVPGVVIYAAEFNDVEACELRSDDAFIVNAHGAGMVASICAGIGAKMVYISSDFVFSGEKSSSYNEKDPPKPINIYGWSKYFGEHEVEKNLQKHFIIRTARIFGERQTSFINTVLNLPTSNSIFKVIGDQRGSCTYTKDLALGINRLLSENSIKKYGIYHFVNSGSCTWYEMALKICKIKNLNIRLENVSAAQLNKKALYPTNLTLANHSPFQFRPWEEALEEYILKR</sequence>
<keyword evidence="5" id="KW-1185">Reference proteome</keyword>
<dbReference type="STRING" id="293826.Amet_2451"/>
<organism evidence="4 5">
    <name type="scientific">Alkaliphilus metalliredigens (strain QYMF)</name>
    <dbReference type="NCBI Taxonomy" id="293826"/>
    <lineage>
        <taxon>Bacteria</taxon>
        <taxon>Bacillati</taxon>
        <taxon>Bacillota</taxon>
        <taxon>Clostridia</taxon>
        <taxon>Peptostreptococcales</taxon>
        <taxon>Natronincolaceae</taxon>
        <taxon>Alkaliphilus</taxon>
    </lineage>
</organism>
<comment type="similarity">
    <text evidence="1 2">Belongs to the dTDP-4-dehydrorhamnose reductase family.</text>
</comment>
<dbReference type="PANTHER" id="PTHR10491:SF4">
    <property type="entry name" value="METHIONINE ADENOSYLTRANSFERASE 2 SUBUNIT BETA"/>
    <property type="match status" value="1"/>
</dbReference>
<evidence type="ECO:0000313" key="5">
    <source>
        <dbReference type="Proteomes" id="UP000001572"/>
    </source>
</evidence>
<dbReference type="Pfam" id="PF04321">
    <property type="entry name" value="RmlD_sub_bind"/>
    <property type="match status" value="1"/>
</dbReference>
<dbReference type="RefSeq" id="WP_012063580.1">
    <property type="nucleotide sequence ID" value="NC_009633.1"/>
</dbReference>
<gene>
    <name evidence="4" type="ordered locus">Amet_2451</name>
</gene>
<keyword evidence="2 4" id="KW-0560">Oxidoreductase</keyword>
<protein>
    <recommendedName>
        <fullName evidence="2">dTDP-4-dehydrorhamnose reductase</fullName>
        <ecNumber evidence="2">1.1.1.133</ecNumber>
    </recommendedName>
</protein>
<dbReference type="KEGG" id="amt:Amet_2451"/>
<dbReference type="GO" id="GO:0008831">
    <property type="term" value="F:dTDP-4-dehydrorhamnose reductase activity"/>
    <property type="evidence" value="ECO:0007669"/>
    <property type="project" value="UniProtKB-EC"/>
</dbReference>
<evidence type="ECO:0000313" key="4">
    <source>
        <dbReference type="EMBL" id="ABR48605.1"/>
    </source>
</evidence>
<dbReference type="InterPro" id="IPR036291">
    <property type="entry name" value="NAD(P)-bd_dom_sf"/>
</dbReference>
<comment type="function">
    <text evidence="2">Catalyzes the reduction of dTDP-6-deoxy-L-lyxo-4-hexulose to yield dTDP-L-rhamnose.</text>
</comment>
<dbReference type="SUPFAM" id="SSF51735">
    <property type="entry name" value="NAD(P)-binding Rossmann-fold domains"/>
    <property type="match status" value="1"/>
</dbReference>
<name>A6TQY7_ALKMQ</name>
<dbReference type="InterPro" id="IPR005913">
    <property type="entry name" value="dTDP_dehydrorham_reduct"/>
</dbReference>
<evidence type="ECO:0000256" key="2">
    <source>
        <dbReference type="RuleBase" id="RU364082"/>
    </source>
</evidence>
<dbReference type="UniPathway" id="UPA00124"/>